<dbReference type="GO" id="GO:0005525">
    <property type="term" value="F:GTP binding"/>
    <property type="evidence" value="ECO:0007669"/>
    <property type="project" value="UniProtKB-KW"/>
</dbReference>
<evidence type="ECO:0000313" key="3">
    <source>
        <dbReference type="EMBL" id="AWG21650.1"/>
    </source>
</evidence>
<dbReference type="Proteomes" id="UP000244527">
    <property type="component" value="Chromosome"/>
</dbReference>
<dbReference type="InterPro" id="IPR036525">
    <property type="entry name" value="Tubulin/FtsZ_GTPase_sf"/>
</dbReference>
<accession>A0A2S1LD20</accession>
<dbReference type="InterPro" id="IPR008280">
    <property type="entry name" value="Tub_FtsZ_C"/>
</dbReference>
<protein>
    <submittedName>
        <fullName evidence="3">Uncharacterized protein</fullName>
    </submittedName>
</protein>
<dbReference type="AlphaFoldDB" id="A0A2S1LD20"/>
<dbReference type="SUPFAM" id="SSF55307">
    <property type="entry name" value="Tubulin C-terminal domain-like"/>
    <property type="match status" value="1"/>
</dbReference>
<keyword evidence="4" id="KW-1185">Reference proteome</keyword>
<gene>
    <name evidence="3" type="ORF">FFWV33_08930</name>
</gene>
<proteinExistence type="predicted"/>
<organism evidence="3 4">
    <name type="scientific">Flavobacterium faecale</name>
    <dbReference type="NCBI Taxonomy" id="1355330"/>
    <lineage>
        <taxon>Bacteria</taxon>
        <taxon>Pseudomonadati</taxon>
        <taxon>Bacteroidota</taxon>
        <taxon>Flavobacteriia</taxon>
        <taxon>Flavobacteriales</taxon>
        <taxon>Flavobacteriaceae</taxon>
        <taxon>Flavobacterium</taxon>
    </lineage>
</organism>
<sequence>MDQTRLEAFKKVQEKWEQRTLIDSNLIPADAIDSHLIIEHATDKVFLIRIFNNQESLNLGCLVVPEHFDLINPEALFLAEIENSKSQFESLILMSTEATFSDIGFNEILYHDDSIAQYRNTSFDFENFKTLFKNCTIALLRTNFVSNHDTAMDAITPIFNFPYSLKSYNTNFGNAILCISNGMHTFTNFEVNDIIKYSLSKITRGASLCHSTLQDDSLEKRIKIGVLLGVTNGL</sequence>
<keyword evidence="1" id="KW-0547">Nucleotide-binding</keyword>
<keyword evidence="2" id="KW-0342">GTP-binding</keyword>
<evidence type="ECO:0000256" key="2">
    <source>
        <dbReference type="ARBA" id="ARBA00023134"/>
    </source>
</evidence>
<dbReference type="KEGG" id="ffa:FFWV33_08930"/>
<dbReference type="EMBL" id="CP020918">
    <property type="protein sequence ID" value="AWG21650.1"/>
    <property type="molecule type" value="Genomic_DNA"/>
</dbReference>
<evidence type="ECO:0000313" key="4">
    <source>
        <dbReference type="Proteomes" id="UP000244527"/>
    </source>
</evidence>
<dbReference type="Gene3D" id="3.40.50.1440">
    <property type="entry name" value="Tubulin/FtsZ, GTPase domain"/>
    <property type="match status" value="1"/>
</dbReference>
<evidence type="ECO:0000256" key="1">
    <source>
        <dbReference type="ARBA" id="ARBA00022741"/>
    </source>
</evidence>
<name>A0A2S1LD20_9FLAO</name>
<reference evidence="3 4" key="1">
    <citation type="submission" date="2017-04" db="EMBL/GenBank/DDBJ databases">
        <title>Compelte genome sequence of WV33.</title>
        <authorList>
            <person name="Lee P.C."/>
        </authorList>
    </citation>
    <scope>NUCLEOTIDE SEQUENCE [LARGE SCALE GENOMIC DNA]</scope>
    <source>
        <strain evidence="3 4">WV33</strain>
    </source>
</reference>